<dbReference type="Pfam" id="PF09719">
    <property type="entry name" value="C_GCAxxG_C_C"/>
    <property type="match status" value="1"/>
</dbReference>
<evidence type="ECO:0000313" key="2">
    <source>
        <dbReference type="Proteomes" id="UP000824124"/>
    </source>
</evidence>
<reference evidence="1" key="1">
    <citation type="submission" date="2020-10" db="EMBL/GenBank/DDBJ databases">
        <authorList>
            <person name="Gilroy R."/>
        </authorList>
    </citation>
    <scope>NUCLEOTIDE SEQUENCE</scope>
    <source>
        <strain evidence="1">2830</strain>
    </source>
</reference>
<dbReference type="EMBL" id="DVMH01000019">
    <property type="protein sequence ID" value="HIU10250.1"/>
    <property type="molecule type" value="Genomic_DNA"/>
</dbReference>
<accession>A0A9D1HK85</accession>
<dbReference type="NCBIfam" id="TIGR01909">
    <property type="entry name" value="C_GCAxxG_C_C"/>
    <property type="match status" value="1"/>
</dbReference>
<proteinExistence type="predicted"/>
<sequence>MTEEKTLTSVEQAEQAARAYFKQGLNCSECVLAAFFDVHGTTLPREAIKLCTGFGGGMGLTQNNCGAVAGAVMALSTVVGREDPFAKESMEDRICELHEDIYPKVYALIKNIEAEYGTLICRELCEPFGHFECKERKKNCMKLIGRCAALAEQHALIADKEKAQ</sequence>
<gene>
    <name evidence="1" type="ORF">IAB00_03250</name>
</gene>
<protein>
    <submittedName>
        <fullName evidence="1">C_GCAxxG_C_C family protein</fullName>
    </submittedName>
</protein>
<organism evidence="1 2">
    <name type="scientific">Candidatus Avidehalobacter gallistercoris</name>
    <dbReference type="NCBI Taxonomy" id="2840694"/>
    <lineage>
        <taxon>Bacteria</taxon>
        <taxon>Bacillati</taxon>
        <taxon>Bacillota</taxon>
        <taxon>Clostridia</taxon>
        <taxon>Eubacteriales</taxon>
        <taxon>Peptococcaceae</taxon>
        <taxon>Peptococcaceae incertae sedis</taxon>
        <taxon>Candidatus Avidehalobacter</taxon>
    </lineage>
</organism>
<dbReference type="InterPro" id="IPR010181">
    <property type="entry name" value="CGCAxxGCC_motif"/>
</dbReference>
<dbReference type="AlphaFoldDB" id="A0A9D1HK85"/>
<comment type="caution">
    <text evidence="1">The sequence shown here is derived from an EMBL/GenBank/DDBJ whole genome shotgun (WGS) entry which is preliminary data.</text>
</comment>
<evidence type="ECO:0000313" key="1">
    <source>
        <dbReference type="EMBL" id="HIU10250.1"/>
    </source>
</evidence>
<name>A0A9D1HK85_9FIRM</name>
<reference evidence="1" key="2">
    <citation type="journal article" date="2021" name="PeerJ">
        <title>Extensive microbial diversity within the chicken gut microbiome revealed by metagenomics and culture.</title>
        <authorList>
            <person name="Gilroy R."/>
            <person name="Ravi A."/>
            <person name="Getino M."/>
            <person name="Pursley I."/>
            <person name="Horton D.L."/>
            <person name="Alikhan N.F."/>
            <person name="Baker D."/>
            <person name="Gharbi K."/>
            <person name="Hall N."/>
            <person name="Watson M."/>
            <person name="Adriaenssens E.M."/>
            <person name="Foster-Nyarko E."/>
            <person name="Jarju S."/>
            <person name="Secka A."/>
            <person name="Antonio M."/>
            <person name="Oren A."/>
            <person name="Chaudhuri R.R."/>
            <person name="La Ragione R."/>
            <person name="Hildebrand F."/>
            <person name="Pallen M.J."/>
        </authorList>
    </citation>
    <scope>NUCLEOTIDE SEQUENCE</scope>
    <source>
        <strain evidence="1">2830</strain>
    </source>
</reference>
<dbReference type="Proteomes" id="UP000824124">
    <property type="component" value="Unassembled WGS sequence"/>
</dbReference>